<dbReference type="eggNOG" id="COG0576">
    <property type="taxonomic scope" value="Bacteria"/>
</dbReference>
<name>K0KDB0_SACES</name>
<dbReference type="STRING" id="1179773.BN6_75540"/>
<organism evidence="2 3">
    <name type="scientific">Saccharothrix espanaensis (strain ATCC 51144 / DSM 44229 / JCM 9112 / NBRC 15066 / NRRL 15764)</name>
    <dbReference type="NCBI Taxonomy" id="1179773"/>
    <lineage>
        <taxon>Bacteria</taxon>
        <taxon>Bacillati</taxon>
        <taxon>Actinomycetota</taxon>
        <taxon>Actinomycetes</taxon>
        <taxon>Pseudonocardiales</taxon>
        <taxon>Pseudonocardiaceae</taxon>
        <taxon>Saccharothrix</taxon>
    </lineage>
</organism>
<evidence type="ECO:0000313" key="2">
    <source>
        <dbReference type="EMBL" id="CCH34779.1"/>
    </source>
</evidence>
<dbReference type="KEGG" id="sesp:BN6_75540"/>
<keyword evidence="1" id="KW-0175">Coiled coil</keyword>
<keyword evidence="3" id="KW-1185">Reference proteome</keyword>
<dbReference type="Proteomes" id="UP000006281">
    <property type="component" value="Chromosome"/>
</dbReference>
<reference evidence="2 3" key="1">
    <citation type="journal article" date="2012" name="BMC Genomics">
        <title>Complete genome sequence of Saccharothrix espanaensis DSM 44229T and comparison to the other completely sequenced Pseudonocardiaceae.</title>
        <authorList>
            <person name="Strobel T."/>
            <person name="Al-Dilaimi A."/>
            <person name="Blom J."/>
            <person name="Gessner A."/>
            <person name="Kalinowski J."/>
            <person name="Luzhetska M."/>
            <person name="Puhler A."/>
            <person name="Szczepanowski R."/>
            <person name="Bechthold A."/>
            <person name="Ruckert C."/>
        </authorList>
    </citation>
    <scope>NUCLEOTIDE SEQUENCE [LARGE SCALE GENOMIC DNA]</scope>
    <source>
        <strain evidence="3">ATCC 51144 / DSM 44229 / JCM 9112 / NBRC 15066 / NRRL 15764</strain>
    </source>
</reference>
<evidence type="ECO:0000256" key="1">
    <source>
        <dbReference type="SAM" id="Coils"/>
    </source>
</evidence>
<evidence type="ECO:0000313" key="3">
    <source>
        <dbReference type="Proteomes" id="UP000006281"/>
    </source>
</evidence>
<gene>
    <name evidence="2" type="ordered locus">BN6_75540</name>
</gene>
<protein>
    <submittedName>
        <fullName evidence="2">Uncharacterized protein</fullName>
    </submittedName>
</protein>
<dbReference type="RefSeq" id="WP_015104889.1">
    <property type="nucleotide sequence ID" value="NC_019673.1"/>
</dbReference>
<dbReference type="HOGENOM" id="CLU_573505_0_0_11"/>
<dbReference type="EMBL" id="HE804045">
    <property type="protein sequence ID" value="CCH34779.1"/>
    <property type="molecule type" value="Genomic_DNA"/>
</dbReference>
<proteinExistence type="predicted"/>
<feature type="coiled-coil region" evidence="1">
    <location>
        <begin position="268"/>
        <end position="299"/>
    </location>
</feature>
<dbReference type="OrthoDB" id="4577775at2"/>
<sequence>MPDSPSDFEVGATINQQPRPRILIYGFGNSEGENNDEPLPEFIRPIFTLAPTVVRVTSLSQVRTTEWDVLVTDQPLFHKISNGFGSTTYKPISPHLCVLYITNTFSDQDTIEQRPDWRQKILFRQGHVSQEFTRIRNLPAPIAELVHEQLEPVFKRRVSHQKFEAAQSIWASGPDFTSPSRSRKEYHEVVIQPFSITPSGAILAGRYARSESSETWLLPSDTPDLSQWFSAALTEWQKLAPERFPALPDWTTRQEWSTAAERYLRKQVDDLKLRRASILRQLEAEEGQLKKSLLAAKEAADAYERALLTEQDDPLKRAVAKALSDLGFAVTDSDATAASDDHLEDLQVRDSRDPNWIALVEVKGYGRGAKTEALTQFIRFTTRFMHAQKRTPDALWYIVNQFRGKDPSARQQALHGKAVDVAAFGSGGGLVIDTVELFRLVISVQEGVISRDQAREALRKATGRFLTGFPAPEDRP</sequence>
<accession>K0KDB0</accession>
<dbReference type="AlphaFoldDB" id="K0KDB0"/>